<dbReference type="PROSITE" id="PS51910">
    <property type="entry name" value="GH18_2"/>
    <property type="match status" value="1"/>
</dbReference>
<evidence type="ECO:0000256" key="3">
    <source>
        <dbReference type="ARBA" id="ARBA00008682"/>
    </source>
</evidence>
<dbReference type="SUPFAM" id="SSF54556">
    <property type="entry name" value="Chitinase insertion domain"/>
    <property type="match status" value="1"/>
</dbReference>
<keyword evidence="5" id="KW-0964">Secreted</keyword>
<feature type="domain" description="GH18" evidence="12">
    <location>
        <begin position="4"/>
        <end position="366"/>
    </location>
</feature>
<dbReference type="InterPro" id="IPR050314">
    <property type="entry name" value="Glycosyl_Hydrlase_18"/>
</dbReference>
<comment type="similarity">
    <text evidence="3">Belongs to the glycosyl hydrolase 18 family. Chitinase class V subfamily.</text>
</comment>
<dbReference type="GO" id="GO:0008843">
    <property type="term" value="F:endochitinase activity"/>
    <property type="evidence" value="ECO:0007669"/>
    <property type="project" value="UniProtKB-EC"/>
</dbReference>
<dbReference type="GO" id="GO:0008061">
    <property type="term" value="F:chitin binding"/>
    <property type="evidence" value="ECO:0007669"/>
    <property type="project" value="InterPro"/>
</dbReference>
<evidence type="ECO:0000256" key="10">
    <source>
        <dbReference type="ARBA" id="ARBA00023326"/>
    </source>
</evidence>
<dbReference type="FunFam" id="3.20.20.80:FF:000075">
    <property type="entry name" value="Sporulation-specific chitinase"/>
    <property type="match status" value="1"/>
</dbReference>
<evidence type="ECO:0000256" key="7">
    <source>
        <dbReference type="ARBA" id="ARBA00023024"/>
    </source>
</evidence>
<dbReference type="SMART" id="SM00636">
    <property type="entry name" value="Glyco_18"/>
    <property type="match status" value="1"/>
</dbReference>
<dbReference type="FunFam" id="3.10.50.10:FF:000005">
    <property type="entry name" value="Endochitinase B1"/>
    <property type="match status" value="1"/>
</dbReference>
<evidence type="ECO:0000256" key="2">
    <source>
        <dbReference type="ARBA" id="ARBA00004613"/>
    </source>
</evidence>
<dbReference type="EC" id="3.2.1.14" evidence="4"/>
<evidence type="ECO:0000313" key="14">
    <source>
        <dbReference type="Proteomes" id="UP000322225"/>
    </source>
</evidence>
<dbReference type="KEGG" id="ksn:43585939"/>
<dbReference type="PROSITE" id="PS01095">
    <property type="entry name" value="GH18_1"/>
    <property type="match status" value="1"/>
</dbReference>
<dbReference type="OrthoDB" id="76388at2759"/>
<gene>
    <name evidence="13" type="ORF">CI109_103668</name>
</gene>
<evidence type="ECO:0000256" key="8">
    <source>
        <dbReference type="ARBA" id="ARBA00023277"/>
    </source>
</evidence>
<dbReference type="InterPro" id="IPR001579">
    <property type="entry name" value="Glyco_hydro_18_chit_AS"/>
</dbReference>
<keyword evidence="6 11" id="KW-0378">Hydrolase</keyword>
<dbReference type="GeneID" id="43585939"/>
<organism evidence="13 14">
    <name type="scientific">Kwoniella shandongensis</name>
    <dbReference type="NCBI Taxonomy" id="1734106"/>
    <lineage>
        <taxon>Eukaryota</taxon>
        <taxon>Fungi</taxon>
        <taxon>Dikarya</taxon>
        <taxon>Basidiomycota</taxon>
        <taxon>Agaricomycotina</taxon>
        <taxon>Tremellomycetes</taxon>
        <taxon>Tremellales</taxon>
        <taxon>Cryptococcaceae</taxon>
        <taxon>Kwoniella</taxon>
    </lineage>
</organism>
<dbReference type="CDD" id="cd06548">
    <property type="entry name" value="GH18_chitinase"/>
    <property type="match status" value="1"/>
</dbReference>
<dbReference type="EMBL" id="CP144056">
    <property type="protein sequence ID" value="WWD19210.1"/>
    <property type="molecule type" value="Genomic_DNA"/>
</dbReference>
<keyword evidence="9 11" id="KW-0326">Glycosidase</keyword>
<evidence type="ECO:0000256" key="4">
    <source>
        <dbReference type="ARBA" id="ARBA00012729"/>
    </source>
</evidence>
<comment type="catalytic activity">
    <reaction evidence="1">
        <text>Random endo-hydrolysis of N-acetyl-beta-D-glucosaminide (1-&gt;4)-beta-linkages in chitin and chitodextrins.</text>
        <dbReference type="EC" id="3.2.1.14"/>
    </reaction>
</comment>
<dbReference type="PANTHER" id="PTHR11177:SF317">
    <property type="entry name" value="CHITINASE 12-RELATED"/>
    <property type="match status" value="1"/>
</dbReference>
<dbReference type="AlphaFoldDB" id="A0A5M6C7H0"/>
<keyword evidence="7" id="KW-0146">Chitin degradation</keyword>
<dbReference type="SUPFAM" id="SSF51445">
    <property type="entry name" value="(Trans)glycosidases"/>
    <property type="match status" value="1"/>
</dbReference>
<evidence type="ECO:0000313" key="13">
    <source>
        <dbReference type="EMBL" id="WWD19210.1"/>
    </source>
</evidence>
<dbReference type="InterPro" id="IPR001223">
    <property type="entry name" value="Glyco_hydro18_cat"/>
</dbReference>
<dbReference type="Gene3D" id="3.20.20.80">
    <property type="entry name" value="Glycosidases"/>
    <property type="match status" value="1"/>
</dbReference>
<proteinExistence type="inferred from homology"/>
<name>A0A5M6C7H0_9TREE</name>
<dbReference type="GO" id="GO:0005576">
    <property type="term" value="C:extracellular region"/>
    <property type="evidence" value="ECO:0007669"/>
    <property type="project" value="UniProtKB-SubCell"/>
</dbReference>
<keyword evidence="10" id="KW-0624">Polysaccharide degradation</keyword>
<dbReference type="GO" id="GO:0000272">
    <property type="term" value="P:polysaccharide catabolic process"/>
    <property type="evidence" value="ECO:0007669"/>
    <property type="project" value="UniProtKB-KW"/>
</dbReference>
<dbReference type="InterPro" id="IPR011583">
    <property type="entry name" value="Chitinase_II/V-like_cat"/>
</dbReference>
<dbReference type="Proteomes" id="UP000322225">
    <property type="component" value="Chromosome 6"/>
</dbReference>
<sequence length="387" mass="43009">MSGKKSVGYFVNWGIYDRKYPPQLIPHRHLTHINYAFGNVNKDTGEVALSDAWADVEIHYEGDSWNEPGTNLYGNFKAIYLLKKQNRNLKVLLSIGGWTYSPNFANIGNSSWRSTFVRSAVKLVEDVGLDGLDIDYEYPKNSSDANGYVQLLHDLRAGLENLASSKGQSRGTYQLTVAAPCGMGNMQILKVKEMDAYLDFWNLMAYDFAGSWDSAAGHQANLYADSADATSVDKAVRYYAGQGVAHNKLVVGLPLYGRQFTNTDGIGHPYSGTGQGSWEGGMWDYKDLPRPGAQEINDHRLGASYSYDSRTRTLVTYDTQPIAIQKAQYINQLGLGGAMYWELDADKPEATGGSLVTTMRGQFVSLEWRQNVLSYPGSKYDNLRNGM</sequence>
<dbReference type="Pfam" id="PF00704">
    <property type="entry name" value="Glyco_hydro_18"/>
    <property type="match status" value="1"/>
</dbReference>
<keyword evidence="8" id="KW-0119">Carbohydrate metabolism</keyword>
<dbReference type="Gene3D" id="3.10.50.10">
    <property type="match status" value="1"/>
</dbReference>
<keyword evidence="14" id="KW-1185">Reference proteome</keyword>
<dbReference type="GO" id="GO:0006032">
    <property type="term" value="P:chitin catabolic process"/>
    <property type="evidence" value="ECO:0007669"/>
    <property type="project" value="UniProtKB-KW"/>
</dbReference>
<dbReference type="InterPro" id="IPR017853">
    <property type="entry name" value="GH"/>
</dbReference>
<reference evidence="13" key="1">
    <citation type="submission" date="2017-08" db="EMBL/GenBank/DDBJ databases">
        <authorList>
            <person name="Cuomo C."/>
            <person name="Billmyre B."/>
            <person name="Heitman J."/>
        </authorList>
    </citation>
    <scope>NUCLEOTIDE SEQUENCE</scope>
    <source>
        <strain evidence="13">CBS 12478</strain>
    </source>
</reference>
<comment type="subcellular location">
    <subcellularLocation>
        <location evidence="2">Secreted</location>
    </subcellularLocation>
</comment>
<evidence type="ECO:0000256" key="9">
    <source>
        <dbReference type="ARBA" id="ARBA00023295"/>
    </source>
</evidence>
<accession>A0A5M6C7H0</accession>
<dbReference type="InterPro" id="IPR029070">
    <property type="entry name" value="Chitinase_insertion_sf"/>
</dbReference>
<evidence type="ECO:0000256" key="11">
    <source>
        <dbReference type="RuleBase" id="RU000489"/>
    </source>
</evidence>
<dbReference type="PANTHER" id="PTHR11177">
    <property type="entry name" value="CHITINASE"/>
    <property type="match status" value="1"/>
</dbReference>
<reference evidence="13" key="2">
    <citation type="submission" date="2024-01" db="EMBL/GenBank/DDBJ databases">
        <title>Comparative genomics of Cryptococcus and Kwoniella reveals pathogenesis evolution and contrasting modes of karyotype evolution via chromosome fusion or intercentromeric recombination.</title>
        <authorList>
            <person name="Coelho M.A."/>
            <person name="David-Palma M."/>
            <person name="Shea T."/>
            <person name="Bowers K."/>
            <person name="McGinley-Smith S."/>
            <person name="Mohammad A.W."/>
            <person name="Gnirke A."/>
            <person name="Yurkov A.M."/>
            <person name="Nowrousian M."/>
            <person name="Sun S."/>
            <person name="Cuomo C.A."/>
            <person name="Heitman J."/>
        </authorList>
    </citation>
    <scope>NUCLEOTIDE SEQUENCE</scope>
    <source>
        <strain evidence="13">CBS 12478</strain>
    </source>
</reference>
<evidence type="ECO:0000256" key="6">
    <source>
        <dbReference type="ARBA" id="ARBA00022801"/>
    </source>
</evidence>
<evidence type="ECO:0000259" key="12">
    <source>
        <dbReference type="PROSITE" id="PS51910"/>
    </source>
</evidence>
<evidence type="ECO:0000256" key="1">
    <source>
        <dbReference type="ARBA" id="ARBA00000822"/>
    </source>
</evidence>
<evidence type="ECO:0000256" key="5">
    <source>
        <dbReference type="ARBA" id="ARBA00022525"/>
    </source>
</evidence>
<protein>
    <recommendedName>
        <fullName evidence="4">chitinase</fullName>
        <ecNumber evidence="4">3.2.1.14</ecNumber>
    </recommendedName>
</protein>
<dbReference type="RefSeq" id="XP_031863994.1">
    <property type="nucleotide sequence ID" value="XM_032001831.1"/>
</dbReference>